<keyword evidence="2" id="KW-1185">Reference proteome</keyword>
<proteinExistence type="predicted"/>
<accession>A0ABU3RE77</accession>
<evidence type="ECO:0000313" key="1">
    <source>
        <dbReference type="EMBL" id="MDU0202137.1"/>
    </source>
</evidence>
<dbReference type="EMBL" id="JAWCUD010000003">
    <property type="protein sequence ID" value="MDU0202137.1"/>
    <property type="molecule type" value="Genomic_DNA"/>
</dbReference>
<protein>
    <submittedName>
        <fullName evidence="1">Uncharacterized protein</fullName>
    </submittedName>
</protein>
<dbReference type="InterPro" id="IPR036866">
    <property type="entry name" value="RibonucZ/Hydroxyglut_hydro"/>
</dbReference>
<comment type="caution">
    <text evidence="1">The sequence shown here is derived from an EMBL/GenBank/DDBJ whole genome shotgun (WGS) entry which is preliminary data.</text>
</comment>
<dbReference type="Gene3D" id="3.60.15.10">
    <property type="entry name" value="Ribonuclease Z/Hydroxyacylglutathione hydrolase-like"/>
    <property type="match status" value="1"/>
</dbReference>
<dbReference type="Proteomes" id="UP001260980">
    <property type="component" value="Unassembled WGS sequence"/>
</dbReference>
<evidence type="ECO:0000313" key="2">
    <source>
        <dbReference type="Proteomes" id="UP001260980"/>
    </source>
</evidence>
<organism evidence="1 2">
    <name type="scientific">Paenibacillus violae</name>
    <dbReference type="NCBI Taxonomy" id="3077234"/>
    <lineage>
        <taxon>Bacteria</taxon>
        <taxon>Bacillati</taxon>
        <taxon>Bacillota</taxon>
        <taxon>Bacilli</taxon>
        <taxon>Bacillales</taxon>
        <taxon>Paenibacillaceae</taxon>
        <taxon>Paenibacillus</taxon>
    </lineage>
</organism>
<sequence length="96" mass="11067">MQRPSVHMQKKLCMDVDGLSNDDSSVWLLEVAEGEYLVLFGGDAPLPNLERIAKHKLIRPHGFKMGHHGMMDAWNEQILQLFSPEWLIITNQSRRI</sequence>
<reference evidence="1 2" key="1">
    <citation type="submission" date="2023-10" db="EMBL/GenBank/DDBJ databases">
        <title>Paenibacillus strain PFR10 Genome sequencing and assembly.</title>
        <authorList>
            <person name="Kim I."/>
        </authorList>
    </citation>
    <scope>NUCLEOTIDE SEQUENCE [LARGE SCALE GENOMIC DNA]</scope>
    <source>
        <strain evidence="1 2">PFR10</strain>
    </source>
</reference>
<gene>
    <name evidence="1" type="ORF">RQP52_13615</name>
</gene>
<name>A0ABU3RE77_9BACL</name>